<keyword evidence="4" id="KW-0813">Transport</keyword>
<sequence>MPMTFSISTTTPLFTTSWTPTSTGQYAGTCIFLIVFAAMYRALLSVRFNFSDILLASFKRAGDDQMVMYAADDDTKRSHRRRPWRAGEAVLLGVVDVVIGAVSYLLMIAVMTMNVGYFLSVLGGIFVGSVAFGHFMAPRSAAH</sequence>
<gene>
    <name evidence="5" type="ORF">DM02DRAFT_645064</name>
</gene>
<dbReference type="GO" id="GO:0005375">
    <property type="term" value="F:copper ion transmembrane transporter activity"/>
    <property type="evidence" value="ECO:0007669"/>
    <property type="project" value="UniProtKB-UniRule"/>
</dbReference>
<dbReference type="PANTHER" id="PTHR12483">
    <property type="entry name" value="SOLUTE CARRIER FAMILY 31 COPPER TRANSPORTERS"/>
    <property type="match status" value="1"/>
</dbReference>
<comment type="similarity">
    <text evidence="4">Belongs to the copper transporter (Ctr) (TC 1.A.56) family. SLC31A subfamily.</text>
</comment>
<evidence type="ECO:0000256" key="4">
    <source>
        <dbReference type="RuleBase" id="RU367022"/>
    </source>
</evidence>
<name>A0A2V1DCN5_9PLEO</name>
<dbReference type="InterPro" id="IPR007274">
    <property type="entry name" value="Cop_transporter"/>
</dbReference>
<organism evidence="5 6">
    <name type="scientific">Periconia macrospinosa</name>
    <dbReference type="NCBI Taxonomy" id="97972"/>
    <lineage>
        <taxon>Eukaryota</taxon>
        <taxon>Fungi</taxon>
        <taxon>Dikarya</taxon>
        <taxon>Ascomycota</taxon>
        <taxon>Pezizomycotina</taxon>
        <taxon>Dothideomycetes</taxon>
        <taxon>Pleosporomycetidae</taxon>
        <taxon>Pleosporales</taxon>
        <taxon>Massarineae</taxon>
        <taxon>Periconiaceae</taxon>
        <taxon>Periconia</taxon>
    </lineage>
</organism>
<keyword evidence="6" id="KW-1185">Reference proteome</keyword>
<keyword evidence="4" id="KW-0186">Copper</keyword>
<evidence type="ECO:0000256" key="3">
    <source>
        <dbReference type="ARBA" id="ARBA00023136"/>
    </source>
</evidence>
<dbReference type="EMBL" id="KZ805480">
    <property type="protein sequence ID" value="PVH95906.1"/>
    <property type="molecule type" value="Genomic_DNA"/>
</dbReference>
<keyword evidence="1 4" id="KW-0812">Transmembrane</keyword>
<protein>
    <recommendedName>
        <fullName evidence="4">Copper transport protein</fullName>
    </recommendedName>
</protein>
<dbReference type="Proteomes" id="UP000244855">
    <property type="component" value="Unassembled WGS sequence"/>
</dbReference>
<dbReference type="GO" id="GO:0005886">
    <property type="term" value="C:plasma membrane"/>
    <property type="evidence" value="ECO:0007669"/>
    <property type="project" value="TreeGrafter"/>
</dbReference>
<dbReference type="Pfam" id="PF04145">
    <property type="entry name" value="Ctr"/>
    <property type="match status" value="1"/>
</dbReference>
<dbReference type="AlphaFoldDB" id="A0A2V1DCN5"/>
<feature type="transmembrane region" description="Helical" evidence="4">
    <location>
        <begin position="117"/>
        <end position="137"/>
    </location>
</feature>
<evidence type="ECO:0000256" key="1">
    <source>
        <dbReference type="ARBA" id="ARBA00022692"/>
    </source>
</evidence>
<accession>A0A2V1DCN5</accession>
<keyword evidence="4" id="KW-0406">Ion transport</keyword>
<feature type="transmembrane region" description="Helical" evidence="4">
    <location>
        <begin position="26"/>
        <end position="44"/>
    </location>
</feature>
<dbReference type="STRING" id="97972.A0A2V1DCN5"/>
<comment type="subcellular location">
    <subcellularLocation>
        <location evidence="4">Membrane</location>
        <topology evidence="4">Multi-pass membrane protein</topology>
    </subcellularLocation>
</comment>
<evidence type="ECO:0000313" key="5">
    <source>
        <dbReference type="EMBL" id="PVH95906.1"/>
    </source>
</evidence>
<dbReference type="OrthoDB" id="73901at2759"/>
<evidence type="ECO:0000256" key="2">
    <source>
        <dbReference type="ARBA" id="ARBA00022989"/>
    </source>
</evidence>
<keyword evidence="4" id="KW-0187">Copper transport</keyword>
<proteinExistence type="inferred from homology"/>
<feature type="transmembrane region" description="Helical" evidence="4">
    <location>
        <begin position="89"/>
        <end position="111"/>
    </location>
</feature>
<evidence type="ECO:0000313" key="6">
    <source>
        <dbReference type="Proteomes" id="UP000244855"/>
    </source>
</evidence>
<reference evidence="5 6" key="1">
    <citation type="journal article" date="2018" name="Sci. Rep.">
        <title>Comparative genomics provides insights into the lifestyle and reveals functional heterogeneity of dark septate endophytic fungi.</title>
        <authorList>
            <person name="Knapp D.G."/>
            <person name="Nemeth J.B."/>
            <person name="Barry K."/>
            <person name="Hainaut M."/>
            <person name="Henrissat B."/>
            <person name="Johnson J."/>
            <person name="Kuo A."/>
            <person name="Lim J.H.P."/>
            <person name="Lipzen A."/>
            <person name="Nolan M."/>
            <person name="Ohm R.A."/>
            <person name="Tamas L."/>
            <person name="Grigoriev I.V."/>
            <person name="Spatafora J.W."/>
            <person name="Nagy L.G."/>
            <person name="Kovacs G.M."/>
        </authorList>
    </citation>
    <scope>NUCLEOTIDE SEQUENCE [LARGE SCALE GENOMIC DNA]</scope>
    <source>
        <strain evidence="5 6">DSE2036</strain>
    </source>
</reference>
<keyword evidence="2 4" id="KW-1133">Transmembrane helix</keyword>
<dbReference type="PANTHER" id="PTHR12483:SF120">
    <property type="entry name" value="HIGH-AFFINITY COPPER TRANSPORTER CTRA2"/>
    <property type="match status" value="1"/>
</dbReference>
<keyword evidence="3 4" id="KW-0472">Membrane</keyword>